<protein>
    <submittedName>
        <fullName evidence="2">Uncharacterized protein</fullName>
    </submittedName>
</protein>
<feature type="compositionally biased region" description="Basic residues" evidence="1">
    <location>
        <begin position="7"/>
        <end position="20"/>
    </location>
</feature>
<evidence type="ECO:0000256" key="1">
    <source>
        <dbReference type="SAM" id="MobiDB-lite"/>
    </source>
</evidence>
<keyword evidence="3" id="KW-1185">Reference proteome</keyword>
<comment type="caution">
    <text evidence="2">The sequence shown here is derived from an EMBL/GenBank/DDBJ whole genome shotgun (WGS) entry which is preliminary data.</text>
</comment>
<dbReference type="GeneID" id="28934849"/>
<dbReference type="AlphaFoldDB" id="A0A0W4ZSN3"/>
<gene>
    <name evidence="2" type="ORF">T552_00025</name>
</gene>
<dbReference type="EMBL" id="LFVZ01000001">
    <property type="protein sequence ID" value="KTW31380.1"/>
    <property type="molecule type" value="Genomic_DNA"/>
</dbReference>
<dbReference type="OrthoDB" id="5386765at2759"/>
<accession>A0A0W4ZSN3</accession>
<feature type="region of interest" description="Disordered" evidence="1">
    <location>
        <begin position="1"/>
        <end position="28"/>
    </location>
</feature>
<organism evidence="2 3">
    <name type="scientific">Pneumocystis carinii (strain B80)</name>
    <name type="common">Rat pneumocystis pneumonia agent</name>
    <name type="synonym">Pneumocystis carinii f. sp. carinii</name>
    <dbReference type="NCBI Taxonomy" id="1408658"/>
    <lineage>
        <taxon>Eukaryota</taxon>
        <taxon>Fungi</taxon>
        <taxon>Dikarya</taxon>
        <taxon>Ascomycota</taxon>
        <taxon>Taphrinomycotina</taxon>
        <taxon>Pneumocystomycetes</taxon>
        <taxon>Pneumocystaceae</taxon>
        <taxon>Pneumocystis</taxon>
    </lineage>
</organism>
<dbReference type="RefSeq" id="XP_018227496.1">
    <property type="nucleotide sequence ID" value="XM_018368647.1"/>
</dbReference>
<name>A0A0W4ZSN3_PNEC8</name>
<dbReference type="VEuPathDB" id="FungiDB:T552_00025"/>
<dbReference type="Proteomes" id="UP000054454">
    <property type="component" value="Unassembled WGS sequence"/>
</dbReference>
<sequence length="200" mass="23285">MVLHNDKWKKKASKKYHNKHGTASGLDSKKSLAKKIDISSEENLDESYELPSNSWKYEETIISDEDICIDYTKVLAKEFTLPEPEIISNDQLPKNRIGKGKLIYENPENVYHLRRQIENEASLKEIKKKYNCRVKVRTVKGLCLDMEKSASDIEDIDELLKKTEFVEKKIDNNIPQEKPIQMNTIIKDKELEGFLDKLLD</sequence>
<reference evidence="3" key="1">
    <citation type="journal article" date="2016" name="Nat. Commun.">
        <title>Genome analysis of three Pneumocystis species reveals adaptation mechanisms to life exclusively in mammalian hosts.</title>
        <authorList>
            <person name="Ma L."/>
            <person name="Chen Z."/>
            <person name="Huang D.W."/>
            <person name="Kutty G."/>
            <person name="Ishihara M."/>
            <person name="Wang H."/>
            <person name="Abouelleil A."/>
            <person name="Bishop L."/>
            <person name="Davey E."/>
            <person name="Deng R."/>
            <person name="Deng X."/>
            <person name="Fan L."/>
            <person name="Fantoni G."/>
            <person name="Fitzgerald M."/>
            <person name="Gogineni E."/>
            <person name="Goldberg J.M."/>
            <person name="Handley G."/>
            <person name="Hu X."/>
            <person name="Huber C."/>
            <person name="Jiao X."/>
            <person name="Jones K."/>
            <person name="Levin J.Z."/>
            <person name="Liu Y."/>
            <person name="Macdonald P."/>
            <person name="Melnikov A."/>
            <person name="Raley C."/>
            <person name="Sassi M."/>
            <person name="Sherman B.T."/>
            <person name="Song X."/>
            <person name="Sykes S."/>
            <person name="Tran B."/>
            <person name="Walsh L."/>
            <person name="Xia Y."/>
            <person name="Yang J."/>
            <person name="Young S."/>
            <person name="Zeng Q."/>
            <person name="Zheng X."/>
            <person name="Stephens R."/>
            <person name="Nusbaum C."/>
            <person name="Birren B.W."/>
            <person name="Azadi P."/>
            <person name="Lempicki R.A."/>
            <person name="Cuomo C.A."/>
            <person name="Kovacs J.A."/>
        </authorList>
    </citation>
    <scope>NUCLEOTIDE SEQUENCE [LARGE SCALE GENOMIC DNA]</scope>
    <source>
        <strain evidence="3">B80</strain>
    </source>
</reference>
<evidence type="ECO:0000313" key="3">
    <source>
        <dbReference type="Proteomes" id="UP000054454"/>
    </source>
</evidence>
<evidence type="ECO:0000313" key="2">
    <source>
        <dbReference type="EMBL" id="KTW31380.1"/>
    </source>
</evidence>
<proteinExistence type="predicted"/>